<proteinExistence type="inferred from homology"/>
<evidence type="ECO:0000256" key="7">
    <source>
        <dbReference type="SAM" id="MobiDB-lite"/>
    </source>
</evidence>
<feature type="domain" description="Nuclear respiratory factor 1 NLS/DNA-binding dimerisation" evidence="8">
    <location>
        <begin position="113"/>
        <end position="239"/>
    </location>
</feature>
<dbReference type="Proteomes" id="UP000233160">
    <property type="component" value="Unassembled WGS sequence"/>
</dbReference>
<comment type="subcellular location">
    <subcellularLocation>
        <location evidence="1">Nucleus</location>
    </subcellularLocation>
</comment>
<reference evidence="9" key="1">
    <citation type="submission" date="2025-08" db="UniProtKB">
        <authorList>
            <consortium name="Ensembl"/>
        </authorList>
    </citation>
    <scope>IDENTIFICATION</scope>
</reference>
<dbReference type="PANTHER" id="PTHR20338">
    <property type="entry name" value="NUCLEAR RESPIRATORY FACTOR 1"/>
    <property type="match status" value="1"/>
</dbReference>
<dbReference type="GeneTree" id="ENSGT00390000006835"/>
<dbReference type="InterPro" id="IPR039142">
    <property type="entry name" value="NRF1/Ewg"/>
</dbReference>
<dbReference type="AlphaFoldDB" id="A0A2K6GK41"/>
<sequence>MEEHGVTQTEHMATIEAHAVAQQVQQVHVATYTEHSMLSADEDSPSSPEDTSYDDSDILNSTAADEVTAHLAAAGPVGMAAAAAVATGKKRKRPHVFESNPSIRKRQQTRLLVRKYKSMILEDLESALAEHAPAPQEVNSELPPLTIDGIPVSVDKMTQAQLRAFIPEMLKYSTGRGKPGWGKESCKPIWWPEDIPWANVRSDVRTEEQKQRVSWTQALRTIVKNCYKQHGREDLLYAFEDQQTQTQATTTHSIAHLVPSQTVVQTFSNPDGTVSLIQVGTGATVATLADASELPTTVTVAQVNYSAVADGEVEQNWATLQGGEMTIQTTQASEATQAVASLAEAAVAASQEMQQGATVTMALNSEAAAHAVATLAEATLQGGGQIVLSGETAAAVGALTGVQDANGLVQIPVSMYQTVVTSLAQGNGPVQVAMAPVTTRISDSAVTMDGQAVEVVTLEQ</sequence>
<organism evidence="9 10">
    <name type="scientific">Propithecus coquereli</name>
    <name type="common">Coquerel's sifaka</name>
    <name type="synonym">Propithecus verreauxi coquereli</name>
    <dbReference type="NCBI Taxonomy" id="379532"/>
    <lineage>
        <taxon>Eukaryota</taxon>
        <taxon>Metazoa</taxon>
        <taxon>Chordata</taxon>
        <taxon>Craniata</taxon>
        <taxon>Vertebrata</taxon>
        <taxon>Euteleostomi</taxon>
        <taxon>Mammalia</taxon>
        <taxon>Eutheria</taxon>
        <taxon>Euarchontoglires</taxon>
        <taxon>Primates</taxon>
        <taxon>Strepsirrhini</taxon>
        <taxon>Lemuriformes</taxon>
        <taxon>Indriidae</taxon>
        <taxon>Propithecus</taxon>
    </lineage>
</organism>
<evidence type="ECO:0000256" key="6">
    <source>
        <dbReference type="ARBA" id="ARBA00023242"/>
    </source>
</evidence>
<dbReference type="GO" id="GO:0005634">
    <property type="term" value="C:nucleus"/>
    <property type="evidence" value="ECO:0007669"/>
    <property type="project" value="UniProtKB-SubCell"/>
</dbReference>
<dbReference type="GO" id="GO:0003700">
    <property type="term" value="F:DNA-binding transcription factor activity"/>
    <property type="evidence" value="ECO:0007669"/>
    <property type="project" value="InterPro"/>
</dbReference>
<keyword evidence="5" id="KW-0804">Transcription</keyword>
<feature type="region of interest" description="Disordered" evidence="7">
    <location>
        <begin position="36"/>
        <end position="57"/>
    </location>
</feature>
<name>A0A2K6GK41_PROCO</name>
<evidence type="ECO:0000259" key="8">
    <source>
        <dbReference type="Pfam" id="PF10491"/>
    </source>
</evidence>
<keyword evidence="6" id="KW-0539">Nucleus</keyword>
<feature type="domain" description="Nuclear respiratory factor 1 NLS/DNA-binding dimerisation" evidence="8">
    <location>
        <begin position="75"/>
        <end position="112"/>
    </location>
</feature>
<evidence type="ECO:0000256" key="4">
    <source>
        <dbReference type="ARBA" id="ARBA00023125"/>
    </source>
</evidence>
<protein>
    <submittedName>
        <fullName evidence="9">Nuclear respiratory factor 1</fullName>
    </submittedName>
</protein>
<evidence type="ECO:0000256" key="5">
    <source>
        <dbReference type="ARBA" id="ARBA00023163"/>
    </source>
</evidence>
<comment type="similarity">
    <text evidence="2">Belongs to the NRF1/Ewg family.</text>
</comment>
<evidence type="ECO:0000256" key="3">
    <source>
        <dbReference type="ARBA" id="ARBA00023015"/>
    </source>
</evidence>
<dbReference type="InterPro" id="IPR019525">
    <property type="entry name" value="Nrf1_NLS/DNA-bd_dimer"/>
</dbReference>
<keyword evidence="4" id="KW-0238">DNA-binding</keyword>
<reference evidence="9" key="2">
    <citation type="submission" date="2025-09" db="UniProtKB">
        <authorList>
            <consortium name="Ensembl"/>
        </authorList>
    </citation>
    <scope>IDENTIFICATION</scope>
</reference>
<dbReference type="GO" id="GO:0003677">
    <property type="term" value="F:DNA binding"/>
    <property type="evidence" value="ECO:0007669"/>
    <property type="project" value="UniProtKB-KW"/>
</dbReference>
<accession>A0A2K6GK41</accession>
<keyword evidence="10" id="KW-1185">Reference proteome</keyword>
<evidence type="ECO:0000313" key="10">
    <source>
        <dbReference type="Proteomes" id="UP000233160"/>
    </source>
</evidence>
<dbReference type="Pfam" id="PF10491">
    <property type="entry name" value="Nrf1_DNA-bind"/>
    <property type="match status" value="2"/>
</dbReference>
<keyword evidence="3" id="KW-0805">Transcription regulation</keyword>
<dbReference type="Ensembl" id="ENSPCOT00000037347.1">
    <property type="protein sequence ID" value="ENSPCOP00000026587.1"/>
    <property type="gene ID" value="ENSPCOG00000025682.1"/>
</dbReference>
<gene>
    <name evidence="9" type="primary">NRF1</name>
</gene>
<dbReference type="GO" id="GO:0006357">
    <property type="term" value="P:regulation of transcription by RNA polymerase II"/>
    <property type="evidence" value="ECO:0007669"/>
    <property type="project" value="InterPro"/>
</dbReference>
<evidence type="ECO:0000256" key="1">
    <source>
        <dbReference type="ARBA" id="ARBA00004123"/>
    </source>
</evidence>
<evidence type="ECO:0000256" key="2">
    <source>
        <dbReference type="ARBA" id="ARBA00005713"/>
    </source>
</evidence>
<evidence type="ECO:0000313" key="9">
    <source>
        <dbReference type="Ensembl" id="ENSPCOP00000026587.1"/>
    </source>
</evidence>